<feature type="domain" description="PPM-type phosphatase" evidence="1">
    <location>
        <begin position="19"/>
        <end position="218"/>
    </location>
</feature>
<dbReference type="STRING" id="661478.OP10G_1567"/>
<keyword evidence="3" id="KW-1185">Reference proteome</keyword>
<dbReference type="KEGG" id="fgi:OP10G_1567"/>
<dbReference type="RefSeq" id="WP_025226458.1">
    <property type="nucleotide sequence ID" value="NZ_CP007139.1"/>
</dbReference>
<organism evidence="2 3">
    <name type="scientific">Fimbriimonas ginsengisoli Gsoil 348</name>
    <dbReference type="NCBI Taxonomy" id="661478"/>
    <lineage>
        <taxon>Bacteria</taxon>
        <taxon>Bacillati</taxon>
        <taxon>Armatimonadota</taxon>
        <taxon>Fimbriimonadia</taxon>
        <taxon>Fimbriimonadales</taxon>
        <taxon>Fimbriimonadaceae</taxon>
        <taxon>Fimbriimonas</taxon>
    </lineage>
</organism>
<sequence>MNVTTGQWAHAYARRAGPGKTCADWAGCRVIGETLYAAVSDGAGSAPCSYLGSMVAVTTFLGAAPQRLASDGPAAVLTAIQDVVALTAKDQNVPIDDLACTLVAAAVGPEKSIFMQVGDGAAVFRIEEGYETAIIPDQGEFLNTTYFVTMTTAHEHLKVREVIGSIQDLALFTDGIQGLVLHPGTDAPHEAFFQTVFRNIRAPQGNDSAAEAWLSNMLASEMVTNRTDDDTSIVVARRT</sequence>
<reference evidence="2 3" key="1">
    <citation type="journal article" date="2014" name="PLoS ONE">
        <title>The first complete genome sequence of the class fimbriimonadia in the phylum armatimonadetes.</title>
        <authorList>
            <person name="Hu Z.Y."/>
            <person name="Wang Y.Z."/>
            <person name="Im W.T."/>
            <person name="Wang S.Y."/>
            <person name="Zhao G.P."/>
            <person name="Zheng H.J."/>
            <person name="Quan Z.X."/>
        </authorList>
    </citation>
    <scope>NUCLEOTIDE SEQUENCE [LARGE SCALE GENOMIC DNA]</scope>
    <source>
        <strain evidence="2">Gsoil 348</strain>
    </source>
</reference>
<dbReference type="Pfam" id="PF13672">
    <property type="entry name" value="PP2C_2"/>
    <property type="match status" value="1"/>
</dbReference>
<dbReference type="AlphaFoldDB" id="A0A068NQ99"/>
<dbReference type="eggNOG" id="COG0631">
    <property type="taxonomic scope" value="Bacteria"/>
</dbReference>
<evidence type="ECO:0000313" key="2">
    <source>
        <dbReference type="EMBL" id="AIE84935.1"/>
    </source>
</evidence>
<proteinExistence type="predicted"/>
<gene>
    <name evidence="2" type="ORF">OP10G_1567</name>
</gene>
<dbReference type="OrthoDB" id="9805674at2"/>
<protein>
    <submittedName>
        <fullName evidence="2">Serine/threonine phosphoprotein phosphatase</fullName>
    </submittedName>
</protein>
<dbReference type="HOGENOM" id="CLU_066842_1_1_0"/>
<dbReference type="EMBL" id="CP007139">
    <property type="protein sequence ID" value="AIE84935.1"/>
    <property type="molecule type" value="Genomic_DNA"/>
</dbReference>
<name>A0A068NQ99_FIMGI</name>
<dbReference type="InterPro" id="IPR036457">
    <property type="entry name" value="PPM-type-like_dom_sf"/>
</dbReference>
<evidence type="ECO:0000259" key="1">
    <source>
        <dbReference type="Pfam" id="PF13672"/>
    </source>
</evidence>
<evidence type="ECO:0000313" key="3">
    <source>
        <dbReference type="Proteomes" id="UP000027982"/>
    </source>
</evidence>
<dbReference type="SUPFAM" id="SSF81606">
    <property type="entry name" value="PP2C-like"/>
    <property type="match status" value="1"/>
</dbReference>
<accession>A0A068NQ99</accession>
<dbReference type="InterPro" id="IPR001932">
    <property type="entry name" value="PPM-type_phosphatase-like_dom"/>
</dbReference>
<dbReference type="Gene3D" id="3.60.40.10">
    <property type="entry name" value="PPM-type phosphatase domain"/>
    <property type="match status" value="1"/>
</dbReference>
<dbReference type="Proteomes" id="UP000027982">
    <property type="component" value="Chromosome"/>
</dbReference>